<dbReference type="Pfam" id="PF13305">
    <property type="entry name" value="TetR_C_33"/>
    <property type="match status" value="1"/>
</dbReference>
<dbReference type="InterPro" id="IPR025996">
    <property type="entry name" value="MT1864/Rv1816-like_C"/>
</dbReference>
<dbReference type="PANTHER" id="PTHR30055:SF234">
    <property type="entry name" value="HTH-TYPE TRANSCRIPTIONAL REGULATOR BETI"/>
    <property type="match status" value="1"/>
</dbReference>
<feature type="DNA-binding region" description="H-T-H motif" evidence="4">
    <location>
        <begin position="47"/>
        <end position="66"/>
    </location>
</feature>
<dbReference type="InterPro" id="IPR001647">
    <property type="entry name" value="HTH_TetR"/>
</dbReference>
<name>A0A5C4T139_9BACL</name>
<gene>
    <name evidence="6" type="ORF">FE784_29215</name>
</gene>
<evidence type="ECO:0000256" key="4">
    <source>
        <dbReference type="PROSITE-ProRule" id="PRU00335"/>
    </source>
</evidence>
<organism evidence="6 7">
    <name type="scientific">Paenibacillus hemerocallicola</name>
    <dbReference type="NCBI Taxonomy" id="1172614"/>
    <lineage>
        <taxon>Bacteria</taxon>
        <taxon>Bacillati</taxon>
        <taxon>Bacillota</taxon>
        <taxon>Bacilli</taxon>
        <taxon>Bacillales</taxon>
        <taxon>Paenibacillaceae</taxon>
        <taxon>Paenibacillus</taxon>
    </lineage>
</organism>
<accession>A0A5C4T139</accession>
<dbReference type="PRINTS" id="PR00455">
    <property type="entry name" value="HTHTETR"/>
</dbReference>
<dbReference type="Pfam" id="PF00440">
    <property type="entry name" value="TetR_N"/>
    <property type="match status" value="1"/>
</dbReference>
<reference evidence="6 7" key="1">
    <citation type="submission" date="2019-05" db="EMBL/GenBank/DDBJ databases">
        <title>We sequenced the genome of Paenibacillus hemerocallicola KCTC 33185 for further insight into its adaptation and study the phylogeny of Paenibacillus.</title>
        <authorList>
            <person name="Narsing Rao M.P."/>
        </authorList>
    </citation>
    <scope>NUCLEOTIDE SEQUENCE [LARGE SCALE GENOMIC DNA]</scope>
    <source>
        <strain evidence="6 7">KCTC 33185</strain>
    </source>
</reference>
<dbReference type="GO" id="GO:0003700">
    <property type="term" value="F:DNA-binding transcription factor activity"/>
    <property type="evidence" value="ECO:0007669"/>
    <property type="project" value="TreeGrafter"/>
</dbReference>
<evidence type="ECO:0000256" key="2">
    <source>
        <dbReference type="ARBA" id="ARBA00023125"/>
    </source>
</evidence>
<dbReference type="PANTHER" id="PTHR30055">
    <property type="entry name" value="HTH-TYPE TRANSCRIPTIONAL REGULATOR RUTR"/>
    <property type="match status" value="1"/>
</dbReference>
<dbReference type="SUPFAM" id="SSF46689">
    <property type="entry name" value="Homeodomain-like"/>
    <property type="match status" value="1"/>
</dbReference>
<dbReference type="AlphaFoldDB" id="A0A5C4T139"/>
<dbReference type="OrthoDB" id="9815924at2"/>
<feature type="domain" description="HTH tetR-type" evidence="5">
    <location>
        <begin position="24"/>
        <end position="84"/>
    </location>
</feature>
<keyword evidence="3" id="KW-0804">Transcription</keyword>
<keyword evidence="1" id="KW-0805">Transcription regulation</keyword>
<dbReference type="GO" id="GO:0000976">
    <property type="term" value="F:transcription cis-regulatory region binding"/>
    <property type="evidence" value="ECO:0007669"/>
    <property type="project" value="TreeGrafter"/>
</dbReference>
<evidence type="ECO:0000313" key="7">
    <source>
        <dbReference type="Proteomes" id="UP000307943"/>
    </source>
</evidence>
<dbReference type="EMBL" id="VDCQ01000054">
    <property type="protein sequence ID" value="TNJ62724.1"/>
    <property type="molecule type" value="Genomic_DNA"/>
</dbReference>
<evidence type="ECO:0000313" key="6">
    <source>
        <dbReference type="EMBL" id="TNJ62724.1"/>
    </source>
</evidence>
<protein>
    <submittedName>
        <fullName evidence="6">TetR/AcrR family transcriptional regulator</fullName>
    </submittedName>
</protein>
<keyword evidence="7" id="KW-1185">Reference proteome</keyword>
<evidence type="ECO:0000256" key="3">
    <source>
        <dbReference type="ARBA" id="ARBA00023163"/>
    </source>
</evidence>
<dbReference type="Gene3D" id="1.10.357.10">
    <property type="entry name" value="Tetracycline Repressor, domain 2"/>
    <property type="match status" value="1"/>
</dbReference>
<keyword evidence="2 4" id="KW-0238">DNA-binding</keyword>
<dbReference type="InterPro" id="IPR009057">
    <property type="entry name" value="Homeodomain-like_sf"/>
</dbReference>
<evidence type="ECO:0000259" key="5">
    <source>
        <dbReference type="PROSITE" id="PS50977"/>
    </source>
</evidence>
<proteinExistence type="predicted"/>
<dbReference type="PROSITE" id="PS50977">
    <property type="entry name" value="HTH_TETR_2"/>
    <property type="match status" value="1"/>
</dbReference>
<evidence type="ECO:0000256" key="1">
    <source>
        <dbReference type="ARBA" id="ARBA00023015"/>
    </source>
</evidence>
<sequence>MIIEHWSKKGAAYKVTPRKAVVEELDKEKIMQAARELFVTKGYRSVSMRGIAGRLGYSHGALYYHFKDKADLFSAMVMADFDRLNDRLDEAMAEHTDHPAATLERIFMAYIRFGLDHKPHYEIMFMLEQSELNDAARRAQMVSYDRFAAAVLRLLRDSGKPGGVPIAVPWSLFLSLHGFVAYYLHTEQTYDQLLGLAEQYVGLMVRGLG</sequence>
<dbReference type="InterPro" id="IPR050109">
    <property type="entry name" value="HTH-type_TetR-like_transc_reg"/>
</dbReference>
<comment type="caution">
    <text evidence="6">The sequence shown here is derived from an EMBL/GenBank/DDBJ whole genome shotgun (WGS) entry which is preliminary data.</text>
</comment>
<dbReference type="InterPro" id="IPR036271">
    <property type="entry name" value="Tet_transcr_reg_TetR-rel_C_sf"/>
</dbReference>
<dbReference type="Proteomes" id="UP000307943">
    <property type="component" value="Unassembled WGS sequence"/>
</dbReference>
<dbReference type="SUPFAM" id="SSF48498">
    <property type="entry name" value="Tetracyclin repressor-like, C-terminal domain"/>
    <property type="match status" value="1"/>
</dbReference>